<dbReference type="AlphaFoldDB" id="A0A158T0A9"/>
<dbReference type="PATRIC" id="fig|727.582.peg.2013"/>
<sequence length="55" mass="6081">MRFIPLQTEQQASKNLPSSVYSVTNRTTSQQALSFPCLRGKVPEGRKGATSIALW</sequence>
<organism evidence="1 2">
    <name type="scientific">Haemophilus influenzae</name>
    <dbReference type="NCBI Taxonomy" id="727"/>
    <lineage>
        <taxon>Bacteria</taxon>
        <taxon>Pseudomonadati</taxon>
        <taxon>Pseudomonadota</taxon>
        <taxon>Gammaproteobacteria</taxon>
        <taxon>Pasteurellales</taxon>
        <taxon>Pasteurellaceae</taxon>
        <taxon>Haemophilus</taxon>
    </lineage>
</organism>
<name>A0A158T0A9_HAEIF</name>
<gene>
    <name evidence="1" type="ORF">NTHI1209_02208</name>
</gene>
<comment type="caution">
    <text evidence="1">The sequence shown here is derived from an EMBL/GenBank/DDBJ whole genome shotgun (WGS) entry which is preliminary data.</text>
</comment>
<dbReference type="Proteomes" id="UP000050700">
    <property type="component" value="Unassembled WGS sequence"/>
</dbReference>
<accession>A0A158T0A9</accession>
<evidence type="ECO:0000313" key="1">
    <source>
        <dbReference type="EMBL" id="KIS36553.1"/>
    </source>
</evidence>
<protein>
    <submittedName>
        <fullName evidence="1">Uncharacterized protein</fullName>
    </submittedName>
</protein>
<evidence type="ECO:0000313" key="2">
    <source>
        <dbReference type="Proteomes" id="UP000050700"/>
    </source>
</evidence>
<dbReference type="EMBL" id="JMQP01000002">
    <property type="protein sequence ID" value="KIS36553.1"/>
    <property type="molecule type" value="Genomic_DNA"/>
</dbReference>
<reference evidence="1 2" key="1">
    <citation type="submission" date="2014-05" db="EMBL/GenBank/DDBJ databases">
        <title>Methylome analysis of the phasevarions of Haemophilus influenzae.</title>
        <authorList>
            <person name="Atack J.M."/>
            <person name="Fox K.L."/>
            <person name="Power P.M."/>
            <person name="Clark T."/>
            <person name="Jurcisek J."/>
            <person name="Korlach J."/>
            <person name="Bakaletz L.O."/>
            <person name="Jennings M.P."/>
        </authorList>
    </citation>
    <scope>NUCLEOTIDE SEQUENCE [LARGE SCALE GENOMIC DNA]</scope>
    <source>
        <strain evidence="1 2">1209</strain>
    </source>
</reference>
<proteinExistence type="predicted"/>